<evidence type="ECO:0000313" key="2">
    <source>
        <dbReference type="EMBL" id="GME77608.1"/>
    </source>
</evidence>
<sequence>MIPAVQRLVSSAQQTFLPERSIHRTIQTTKVMAQFIKSGAPSHSDQQQQQQQLTPIGNSQLLTPLYPRKYRH</sequence>
<accession>A0A9W6T712</accession>
<organism evidence="2 3">
    <name type="scientific">Ambrosiozyma monospora</name>
    <name type="common">Yeast</name>
    <name type="synonym">Endomycopsis monosporus</name>
    <dbReference type="NCBI Taxonomy" id="43982"/>
    <lineage>
        <taxon>Eukaryota</taxon>
        <taxon>Fungi</taxon>
        <taxon>Dikarya</taxon>
        <taxon>Ascomycota</taxon>
        <taxon>Saccharomycotina</taxon>
        <taxon>Pichiomycetes</taxon>
        <taxon>Pichiales</taxon>
        <taxon>Pichiaceae</taxon>
        <taxon>Ambrosiozyma</taxon>
    </lineage>
</organism>
<reference evidence="2" key="1">
    <citation type="submission" date="2023-04" db="EMBL/GenBank/DDBJ databases">
        <title>Ambrosiozyma monospora NBRC 1965.</title>
        <authorList>
            <person name="Ichikawa N."/>
            <person name="Sato H."/>
            <person name="Tonouchi N."/>
        </authorList>
    </citation>
    <scope>NUCLEOTIDE SEQUENCE</scope>
    <source>
        <strain evidence="2">NBRC 1965</strain>
    </source>
</reference>
<protein>
    <submittedName>
        <fullName evidence="2">Unnamed protein product</fullName>
    </submittedName>
</protein>
<evidence type="ECO:0000256" key="1">
    <source>
        <dbReference type="SAM" id="MobiDB-lite"/>
    </source>
</evidence>
<feature type="region of interest" description="Disordered" evidence="1">
    <location>
        <begin position="38"/>
        <end position="72"/>
    </location>
</feature>
<gene>
    <name evidence="2" type="ORF">Amon01_000968700</name>
</gene>
<feature type="compositionally biased region" description="Polar residues" evidence="1">
    <location>
        <begin position="53"/>
        <end position="62"/>
    </location>
</feature>
<evidence type="ECO:0000313" key="3">
    <source>
        <dbReference type="Proteomes" id="UP001165063"/>
    </source>
</evidence>
<comment type="caution">
    <text evidence="2">The sequence shown here is derived from an EMBL/GenBank/DDBJ whole genome shotgun (WGS) entry which is preliminary data.</text>
</comment>
<dbReference type="AlphaFoldDB" id="A0A9W6T712"/>
<proteinExistence type="predicted"/>
<dbReference type="EMBL" id="BSXU01012624">
    <property type="protein sequence ID" value="GME77608.1"/>
    <property type="molecule type" value="Genomic_DNA"/>
</dbReference>
<name>A0A9W6T712_AMBMO</name>
<keyword evidence="3" id="KW-1185">Reference proteome</keyword>
<dbReference type="Proteomes" id="UP001165063">
    <property type="component" value="Unassembled WGS sequence"/>
</dbReference>